<evidence type="ECO:0000313" key="6">
    <source>
        <dbReference type="EMBL" id="PJE69543.1"/>
    </source>
</evidence>
<proteinExistence type="predicted"/>
<dbReference type="InterPro" id="IPR036844">
    <property type="entry name" value="Hint_dom_sf"/>
</dbReference>
<organism evidence="6 7">
    <name type="scientific">Candidatus Staskawiczbacteria bacterium CG10_big_fil_rev_8_21_14_0_10_38_10</name>
    <dbReference type="NCBI Taxonomy" id="1974891"/>
    <lineage>
        <taxon>Bacteria</taxon>
        <taxon>Candidatus Staskawicziibacteriota</taxon>
    </lineage>
</organism>
<feature type="domain" description="DOD-type homing endonuclease" evidence="4">
    <location>
        <begin position="174"/>
        <end position="309"/>
    </location>
</feature>
<feature type="domain" description="RNase H type-2" evidence="5">
    <location>
        <begin position="376"/>
        <end position="493"/>
    </location>
</feature>
<dbReference type="AlphaFoldDB" id="A0A2H9T1E6"/>
<evidence type="ECO:0000259" key="4">
    <source>
        <dbReference type="PROSITE" id="PS50819"/>
    </source>
</evidence>
<dbReference type="Gene3D" id="3.10.28.10">
    <property type="entry name" value="Homing endonucleases"/>
    <property type="match status" value="1"/>
</dbReference>
<dbReference type="Gene3D" id="3.30.420.10">
    <property type="entry name" value="Ribonuclease H-like superfamily/Ribonuclease H"/>
    <property type="match status" value="1"/>
</dbReference>
<dbReference type="InterPro" id="IPR027434">
    <property type="entry name" value="Homing_endonucl"/>
</dbReference>
<keyword evidence="2" id="KW-0651">Protein splicing</keyword>
<dbReference type="InterPro" id="IPR006141">
    <property type="entry name" value="Intein_N"/>
</dbReference>
<evidence type="ECO:0000256" key="1">
    <source>
        <dbReference type="ARBA" id="ARBA00022813"/>
    </source>
</evidence>
<dbReference type="InterPro" id="IPR024567">
    <property type="entry name" value="RNase_HII/HIII_dom"/>
</dbReference>
<protein>
    <submittedName>
        <fullName evidence="6">Uncharacterized protein</fullName>
    </submittedName>
</protein>
<evidence type="ECO:0000256" key="3">
    <source>
        <dbReference type="PROSITE-ProRule" id="PRU01319"/>
    </source>
</evidence>
<evidence type="ECO:0000256" key="2">
    <source>
        <dbReference type="ARBA" id="ARBA00023000"/>
    </source>
</evidence>
<dbReference type="PROSITE" id="PS51975">
    <property type="entry name" value="RNASE_H_2"/>
    <property type="match status" value="1"/>
</dbReference>
<dbReference type="GO" id="GO:0003723">
    <property type="term" value="F:RNA binding"/>
    <property type="evidence" value="ECO:0007669"/>
    <property type="project" value="UniProtKB-UniRule"/>
</dbReference>
<dbReference type="PROSITE" id="PS50819">
    <property type="entry name" value="INTEIN_ENDONUCLEASE"/>
    <property type="match status" value="1"/>
</dbReference>
<dbReference type="EMBL" id="PFEN01000025">
    <property type="protein sequence ID" value="PJE69543.1"/>
    <property type="molecule type" value="Genomic_DNA"/>
</dbReference>
<dbReference type="InterPro" id="IPR036397">
    <property type="entry name" value="RNaseH_sf"/>
</dbReference>
<reference evidence="7" key="1">
    <citation type="submission" date="2017-09" db="EMBL/GenBank/DDBJ databases">
        <title>Depth-based differentiation of microbial function through sediment-hosted aquifers and enrichment of novel symbionts in the deep terrestrial subsurface.</title>
        <authorList>
            <person name="Probst A.J."/>
            <person name="Ladd B."/>
            <person name="Jarett J.K."/>
            <person name="Geller-Mcgrath D.E."/>
            <person name="Sieber C.M.K."/>
            <person name="Emerson J.B."/>
            <person name="Anantharaman K."/>
            <person name="Thomas B.C."/>
            <person name="Malmstrom R."/>
            <person name="Stieglmeier M."/>
            <person name="Klingl A."/>
            <person name="Woyke T."/>
            <person name="Ryan C.M."/>
            <person name="Banfield J.F."/>
        </authorList>
    </citation>
    <scope>NUCLEOTIDE SEQUENCE [LARGE SCALE GENOMIC DNA]</scope>
</reference>
<dbReference type="SUPFAM" id="SSF53098">
    <property type="entry name" value="Ribonuclease H-like"/>
    <property type="match status" value="1"/>
</dbReference>
<dbReference type="InterPro" id="IPR012337">
    <property type="entry name" value="RNaseH-like_sf"/>
</dbReference>
<name>A0A2H9T1E6_9BACT</name>
<evidence type="ECO:0000259" key="5">
    <source>
        <dbReference type="PROSITE" id="PS51975"/>
    </source>
</evidence>
<gene>
    <name evidence="6" type="ORF">COU98_01450</name>
</gene>
<evidence type="ECO:0000313" key="7">
    <source>
        <dbReference type="Proteomes" id="UP000236946"/>
    </source>
</evidence>
<sequence>MKYPNLKEEKKLWKLGYKRVAGLDEAGRGCERPDAEILTNNGWKFYHEITLNDKTLSYTSNGYIEWQKVGKVIEKDFEGNLIELKNRSIDIIVTPDHYFTVIRRTFKRDKKDDNKLKLVGYKVRKKREIVSGLIANDFIPRGGKWKGTNKDFFKLPKVDRNEEKLIDTKLWVAFLGIFLSEGSVSYDKKKGSYRITISQNENSSPKKYKKIHHLLKRLPFRFNKLKNGFNCYNKQLYVYLKQFGKRYDKFIPKDIKELPPCFLNILINWMILGDGACYTGKNRKKVCVYYTTSKKLRDDFEEILLKAEWTYHTNTRILKDRYIKGRLIKKENQVSCFEIRLRKNNKAQIKSLHKKKIFYKGRVFCLQLPKHHNFYVRRNGTGYFTGNSLAGPVVAAAVVIKNPKLKALNSKQIQNSKLKGLRISDLKLRDSKELTPKTREEFYKILTGHPAIKWGTGKASVKEIDKLNIKNASELAMWRALKKIKPAPDFLLI</sequence>
<dbReference type="InterPro" id="IPR004042">
    <property type="entry name" value="Intein_endonuc_central"/>
</dbReference>
<dbReference type="Gene3D" id="2.170.16.10">
    <property type="entry name" value="Hedgehog/Intein (Hint) domain"/>
    <property type="match status" value="1"/>
</dbReference>
<comment type="caution">
    <text evidence="3">Lacks conserved residue(s) required for the propagation of feature annotation.</text>
</comment>
<dbReference type="PROSITE" id="PS50817">
    <property type="entry name" value="INTEIN_N_TER"/>
    <property type="match status" value="1"/>
</dbReference>
<comment type="caution">
    <text evidence="6">The sequence shown here is derived from an EMBL/GenBank/DDBJ whole genome shotgun (WGS) entry which is preliminary data.</text>
</comment>
<dbReference type="Proteomes" id="UP000236946">
    <property type="component" value="Unassembled WGS sequence"/>
</dbReference>
<feature type="non-terminal residue" evidence="6">
    <location>
        <position position="493"/>
    </location>
</feature>
<dbReference type="GO" id="GO:0016539">
    <property type="term" value="P:intein-mediated protein splicing"/>
    <property type="evidence" value="ECO:0007669"/>
    <property type="project" value="InterPro"/>
</dbReference>
<dbReference type="SUPFAM" id="SSF51294">
    <property type="entry name" value="Hedgehog/intein (Hint) domain"/>
    <property type="match status" value="1"/>
</dbReference>
<dbReference type="GO" id="GO:0004523">
    <property type="term" value="F:RNA-DNA hybrid ribonuclease activity"/>
    <property type="evidence" value="ECO:0007669"/>
    <property type="project" value="InterPro"/>
</dbReference>
<keyword evidence="1" id="KW-0068">Autocatalytic cleavage</keyword>
<accession>A0A2H9T1E6</accession>
<dbReference type="SUPFAM" id="SSF55608">
    <property type="entry name" value="Homing endonucleases"/>
    <property type="match status" value="1"/>
</dbReference>